<evidence type="ECO:0000313" key="2">
    <source>
        <dbReference type="Proteomes" id="UP001243375"/>
    </source>
</evidence>
<comment type="caution">
    <text evidence="1">The sequence shown here is derived from an EMBL/GenBank/DDBJ whole genome shotgun (WGS) entry which is preliminary data.</text>
</comment>
<proteinExistence type="predicted"/>
<reference evidence="1" key="1">
    <citation type="submission" date="2023-04" db="EMBL/GenBank/DDBJ databases">
        <title>Draft Genome sequencing of Naganishia species isolated from polar environments using Oxford Nanopore Technology.</title>
        <authorList>
            <person name="Leo P."/>
            <person name="Venkateswaran K."/>
        </authorList>
    </citation>
    <scope>NUCLEOTIDE SEQUENCE</scope>
    <source>
        <strain evidence="1">MNA-CCFEE 5425</strain>
    </source>
</reference>
<keyword evidence="2" id="KW-1185">Reference proteome</keyword>
<gene>
    <name evidence="1" type="ORF">QFC22_000746</name>
</gene>
<dbReference type="EMBL" id="JASBWU010000002">
    <property type="protein sequence ID" value="KAJ9123955.1"/>
    <property type="molecule type" value="Genomic_DNA"/>
</dbReference>
<protein>
    <submittedName>
        <fullName evidence="1">Uncharacterized protein</fullName>
    </submittedName>
</protein>
<organism evidence="1 2">
    <name type="scientific">Naganishia vaughanmartiniae</name>
    <dbReference type="NCBI Taxonomy" id="1424756"/>
    <lineage>
        <taxon>Eukaryota</taxon>
        <taxon>Fungi</taxon>
        <taxon>Dikarya</taxon>
        <taxon>Basidiomycota</taxon>
        <taxon>Agaricomycotina</taxon>
        <taxon>Tremellomycetes</taxon>
        <taxon>Filobasidiales</taxon>
        <taxon>Filobasidiaceae</taxon>
        <taxon>Naganishia</taxon>
    </lineage>
</organism>
<accession>A0ACC2XIU6</accession>
<sequence>MLQTIPQVSACLINVSNTLHLSSPTTDDQSQIEIMTDSVNETEALQDSAAFPTFTLSSNQKGRWLQPILNIAFALLHRIETLFFYAGIHPSYIFFRLRMAFQLLASRFGPFPVQGLNKGQGDFGTSDSPSEEESDGIAMTSKTRTIHMKRRRAEVSERVSTEVRAYFAQLDLGSSYPGMVNLSGTLCYMNSILQSFASLTYLQKHLDSVIELAEEVDLNTPVTDALSVTLEQLNTPSPSSKPHPLRPYALVEALSTLPSVRRLLQTREHQDAHELFLLLTNAISDELAKLDAERRKDKGLGEVLDFHKSVMQQLANAKQGIVNEQNQMGRWKGKEKTRIFEAERLGKSKDEGAKSSTARKKRAANARKLANRLSSLLETGDIANMEQMESLQDCKWLKATSKSARQSMIARPPQILALHLSRSGFTPYGELYKKTANVSFPLLLDITDFTTSGALHTKADGSISHHADKEWQEASPPSEDTAPPRSLYRLDAVICHYGYTSSFGHFVAYRRKPDTILGPTLAHKSCSDYCECENCQLMGQVRDSSRLPLKNWLRISDADVEEVSEAEVLAEKMSAFLLFYEKVGDKIDETSLKVELSEPPVMNKGTIAEALSNLNENSGMRYRSNHIESRDAKL</sequence>
<evidence type="ECO:0000313" key="1">
    <source>
        <dbReference type="EMBL" id="KAJ9123955.1"/>
    </source>
</evidence>
<name>A0ACC2XIU6_9TREE</name>
<dbReference type="Proteomes" id="UP001243375">
    <property type="component" value="Unassembled WGS sequence"/>
</dbReference>